<dbReference type="Pfam" id="PF20434">
    <property type="entry name" value="BD-FAE"/>
    <property type="match status" value="1"/>
</dbReference>
<evidence type="ECO:0000256" key="1">
    <source>
        <dbReference type="ARBA" id="ARBA00022801"/>
    </source>
</evidence>
<dbReference type="RefSeq" id="WP_309730444.1">
    <property type="nucleotide sequence ID" value="NZ_JAVDQA010000011.1"/>
</dbReference>
<evidence type="ECO:0000259" key="2">
    <source>
        <dbReference type="Pfam" id="PF20434"/>
    </source>
</evidence>
<reference evidence="3 4" key="1">
    <citation type="submission" date="2023-07" db="EMBL/GenBank/DDBJ databases">
        <title>Genomic Encyclopedia of Type Strains, Phase IV (KMG-IV): sequencing the most valuable type-strain genomes for metagenomic binning, comparative biology and taxonomic classification.</title>
        <authorList>
            <person name="Goeker M."/>
        </authorList>
    </citation>
    <scope>NUCLEOTIDE SEQUENCE [LARGE SCALE GENOMIC DNA]</scope>
    <source>
        <strain evidence="3 4">DSM 102814</strain>
    </source>
</reference>
<dbReference type="EMBL" id="JAVDQA010000011">
    <property type="protein sequence ID" value="MDR6302140.1"/>
    <property type="molecule type" value="Genomic_DNA"/>
</dbReference>
<organism evidence="3 4">
    <name type="scientific">Mesonia maritima</name>
    <dbReference type="NCBI Taxonomy" id="1793873"/>
    <lineage>
        <taxon>Bacteria</taxon>
        <taxon>Pseudomonadati</taxon>
        <taxon>Bacteroidota</taxon>
        <taxon>Flavobacteriia</taxon>
        <taxon>Flavobacteriales</taxon>
        <taxon>Flavobacteriaceae</taxon>
        <taxon>Mesonia</taxon>
    </lineage>
</organism>
<feature type="domain" description="BD-FAE-like" evidence="2">
    <location>
        <begin position="55"/>
        <end position="251"/>
    </location>
</feature>
<dbReference type="SUPFAM" id="SSF53474">
    <property type="entry name" value="alpha/beta-Hydrolases"/>
    <property type="match status" value="1"/>
</dbReference>
<accession>A0ABU1KA58</accession>
<name>A0ABU1KA58_9FLAO</name>
<gene>
    <name evidence="3" type="ORF">GGR31_002819</name>
</gene>
<evidence type="ECO:0000313" key="3">
    <source>
        <dbReference type="EMBL" id="MDR6302140.1"/>
    </source>
</evidence>
<dbReference type="InterPro" id="IPR050300">
    <property type="entry name" value="GDXG_lipolytic_enzyme"/>
</dbReference>
<protein>
    <submittedName>
        <fullName evidence="3">Acetyl esterase/lipase</fullName>
    </submittedName>
</protein>
<comment type="caution">
    <text evidence="3">The sequence shown here is derived from an EMBL/GenBank/DDBJ whole genome shotgun (WGS) entry which is preliminary data.</text>
</comment>
<dbReference type="PANTHER" id="PTHR48081">
    <property type="entry name" value="AB HYDROLASE SUPERFAMILY PROTEIN C4A8.06C"/>
    <property type="match status" value="1"/>
</dbReference>
<proteinExistence type="predicted"/>
<dbReference type="PROSITE" id="PS51257">
    <property type="entry name" value="PROKAR_LIPOPROTEIN"/>
    <property type="match status" value="1"/>
</dbReference>
<dbReference type="InterPro" id="IPR049492">
    <property type="entry name" value="BD-FAE-like_dom"/>
</dbReference>
<dbReference type="Gene3D" id="3.40.50.1820">
    <property type="entry name" value="alpha/beta hydrolase"/>
    <property type="match status" value="1"/>
</dbReference>
<evidence type="ECO:0000313" key="4">
    <source>
        <dbReference type="Proteomes" id="UP001257659"/>
    </source>
</evidence>
<sequence>MKKQIQKIIAITFFISILASCSSDDDGSSSTKYDAETAYELKNIPYGKQELQVADIYLPANRNANDTKVMLLIHGGAWVSGDKKDVDYIVDIARDNFPEYAVVNMNYRFPDDENTAFPMQINDVEMLVEHLQDNREEYTISEEMGIIGVSAGAHLALLYSYAYDDENKANAVCSIVGRTDFTDENYLNSSYYDVFRQILIGDVEYEEHPEEFEKVSPVYQVTASAPPTIMFYGDQDPLVPVTQGPLLENKLNAEGIYNEFYLYEGVGHGDWDAEGFLDVENKLVNFLEEYL</sequence>
<keyword evidence="1" id="KW-0378">Hydrolase</keyword>
<keyword evidence="4" id="KW-1185">Reference proteome</keyword>
<dbReference type="Proteomes" id="UP001257659">
    <property type="component" value="Unassembled WGS sequence"/>
</dbReference>
<dbReference type="InterPro" id="IPR029058">
    <property type="entry name" value="AB_hydrolase_fold"/>
</dbReference>